<dbReference type="PANTHER" id="PTHR46825:SF15">
    <property type="entry name" value="BETA-LACTAMASE-RELATED DOMAIN-CONTAINING PROTEIN"/>
    <property type="match status" value="1"/>
</dbReference>
<dbReference type="PROSITE" id="PS51257">
    <property type="entry name" value="PROKAR_LIPOPROTEIN"/>
    <property type="match status" value="1"/>
</dbReference>
<dbReference type="InterPro" id="IPR001466">
    <property type="entry name" value="Beta-lactam-related"/>
</dbReference>
<dbReference type="InterPro" id="IPR021860">
    <property type="entry name" value="Peptidase_S12_Pab87-rel_C"/>
</dbReference>
<keyword evidence="1" id="KW-0732">Signal</keyword>
<accession>A0A934NSM3</accession>
<protein>
    <submittedName>
        <fullName evidence="4">Serine hydrolase</fullName>
    </submittedName>
</protein>
<feature type="signal peptide" evidence="1">
    <location>
        <begin position="1"/>
        <end position="32"/>
    </location>
</feature>
<dbReference type="InterPro" id="IPR012338">
    <property type="entry name" value="Beta-lactam/transpept-like"/>
</dbReference>
<keyword evidence="4" id="KW-0378">Hydrolase</keyword>
<evidence type="ECO:0000313" key="4">
    <source>
        <dbReference type="EMBL" id="MBJ8340736.1"/>
    </source>
</evidence>
<gene>
    <name evidence="4" type="ORF">JGU71_17730</name>
</gene>
<dbReference type="GO" id="GO:0016787">
    <property type="term" value="F:hydrolase activity"/>
    <property type="evidence" value="ECO:0007669"/>
    <property type="project" value="UniProtKB-KW"/>
</dbReference>
<dbReference type="SUPFAM" id="SSF56601">
    <property type="entry name" value="beta-lactamase/transpeptidase-like"/>
    <property type="match status" value="1"/>
</dbReference>
<evidence type="ECO:0000259" key="3">
    <source>
        <dbReference type="Pfam" id="PF11954"/>
    </source>
</evidence>
<evidence type="ECO:0000313" key="5">
    <source>
        <dbReference type="Proteomes" id="UP000655868"/>
    </source>
</evidence>
<proteinExistence type="predicted"/>
<dbReference type="RefSeq" id="WP_199705599.1">
    <property type="nucleotide sequence ID" value="NZ_JAEMNV010000005.1"/>
</dbReference>
<sequence>MKRSASRRRVRTAGAVLTAAVLAVGCSSGSSGSSDEFSLDTPTSIGESPSVIAGVAFPEDSVNRAVAKLDDLAEQVMSNSGIPGMAIAVVHGGKVLYAKGFGVRDIEKGDKVDADTVFQVASVSKSVSATVVASEVTKGDVSWDSKVKELMPNFSLADPWVSDNVTVGDGFSHRTGLPGAAGDKLEDLGFDRQYILDHLRMHQLNPFRITYNYANYGLTMGAEAVATKAGKEWADLAEDAIYKPLGLDSTSSRHSDFLTRSNRATLHQKVDGRFVHDLDRDADPQSPAGGVSSSVNDLAKWLLMVLGNGTYEGKQIYSPESFLPAISPQVVSHPPSTPESRASFYGYGYNVNTSAAGRTGFNHSGAFLSGAATNILALPSADVAIVTLTNAWPIGVPEIVNESFSDLVQFGSITEDFTALFTKVLGPITVPDGSLVGKSAPTNPAPAKPLSEYAGTYANDYYGPATISEKDGALVLGLGPAGQTFPLKHWDGDTFTFTLLTENAAPGTISKATFDGGRLNLEYYDAEKMGTFVR</sequence>
<dbReference type="Pfam" id="PF00144">
    <property type="entry name" value="Beta-lactamase"/>
    <property type="match status" value="1"/>
</dbReference>
<dbReference type="Gene3D" id="2.40.128.600">
    <property type="match status" value="1"/>
</dbReference>
<keyword evidence="5" id="KW-1185">Reference proteome</keyword>
<feature type="domain" description="Beta-lactamase-related" evidence="2">
    <location>
        <begin position="69"/>
        <end position="393"/>
    </location>
</feature>
<comment type="caution">
    <text evidence="4">The sequence shown here is derived from an EMBL/GenBank/DDBJ whole genome shotgun (WGS) entry which is preliminary data.</text>
</comment>
<reference evidence="4" key="1">
    <citation type="submission" date="2020-12" db="EMBL/GenBank/DDBJ databases">
        <title>Antrihabitans popcorni sp. nov. and Antrihabitans auranticaus sp. nov., isolated from a larva cave.</title>
        <authorList>
            <person name="Lee S.D."/>
            <person name="Kim I.S."/>
        </authorList>
    </citation>
    <scope>NUCLEOTIDE SEQUENCE</scope>
    <source>
        <strain evidence="4">YC3-6</strain>
    </source>
</reference>
<name>A0A934NSM3_9NOCA</name>
<feature type="chain" id="PRO_5036875496" evidence="1">
    <location>
        <begin position="33"/>
        <end position="534"/>
    </location>
</feature>
<feature type="domain" description="Peptidase S12 Pab87-related C-terminal" evidence="3">
    <location>
        <begin position="441"/>
        <end position="506"/>
    </location>
</feature>
<evidence type="ECO:0000259" key="2">
    <source>
        <dbReference type="Pfam" id="PF00144"/>
    </source>
</evidence>
<dbReference type="PANTHER" id="PTHR46825">
    <property type="entry name" value="D-ALANYL-D-ALANINE-CARBOXYPEPTIDASE/ENDOPEPTIDASE AMPH"/>
    <property type="match status" value="1"/>
</dbReference>
<organism evidence="4 5">
    <name type="scientific">Antrihabitans stalagmiti</name>
    <dbReference type="NCBI Taxonomy" id="2799499"/>
    <lineage>
        <taxon>Bacteria</taxon>
        <taxon>Bacillati</taxon>
        <taxon>Actinomycetota</taxon>
        <taxon>Actinomycetes</taxon>
        <taxon>Mycobacteriales</taxon>
        <taxon>Nocardiaceae</taxon>
        <taxon>Antrihabitans</taxon>
    </lineage>
</organism>
<dbReference type="EMBL" id="JAEMNV010000005">
    <property type="protein sequence ID" value="MBJ8340736.1"/>
    <property type="molecule type" value="Genomic_DNA"/>
</dbReference>
<dbReference type="Pfam" id="PF11954">
    <property type="entry name" value="DUF3471"/>
    <property type="match status" value="1"/>
</dbReference>
<dbReference type="Proteomes" id="UP000655868">
    <property type="component" value="Unassembled WGS sequence"/>
</dbReference>
<dbReference type="AlphaFoldDB" id="A0A934NSM3"/>
<dbReference type="InterPro" id="IPR050491">
    <property type="entry name" value="AmpC-like"/>
</dbReference>
<evidence type="ECO:0000256" key="1">
    <source>
        <dbReference type="SAM" id="SignalP"/>
    </source>
</evidence>
<dbReference type="Gene3D" id="3.40.710.10">
    <property type="entry name" value="DD-peptidase/beta-lactamase superfamily"/>
    <property type="match status" value="1"/>
</dbReference>